<dbReference type="EMBL" id="PTJC01000005">
    <property type="protein sequence ID" value="PPK87680.1"/>
    <property type="molecule type" value="Genomic_DNA"/>
</dbReference>
<proteinExistence type="predicted"/>
<gene>
    <name evidence="1" type="ORF">CLV84_0630</name>
</gene>
<evidence type="ECO:0008006" key="3">
    <source>
        <dbReference type="Google" id="ProtNLM"/>
    </source>
</evidence>
<name>A0A2S6I860_9BACT</name>
<evidence type="ECO:0000313" key="2">
    <source>
        <dbReference type="Proteomes" id="UP000237662"/>
    </source>
</evidence>
<keyword evidence="2" id="KW-1185">Reference proteome</keyword>
<dbReference type="AlphaFoldDB" id="A0A2S6I860"/>
<dbReference type="OrthoDB" id="1490245at2"/>
<evidence type="ECO:0000313" key="1">
    <source>
        <dbReference type="EMBL" id="PPK87680.1"/>
    </source>
</evidence>
<sequence length="237" mass="26508">MLTLLLFFGLQATVWSQLKGISLFTGGEIATHRLVSPMDAAGLNFNFGFGQLTESDGEESFFGGIRADWKVKDQFGVQTQIDYGRVIYSVFFEDPTEENGILGPLNRGIFYAPDRLDFSVLPSYTLELNDFWITPKIGFTYSIPVREENYIDKIPDSKTQQQAVAIENALNRSFGGSVWKVNAGIDIGYKRFSAFANIRHQISSASDNPVEVEAVNLTVPFDNRLTALQFGLGYRVF</sequence>
<organism evidence="1 2">
    <name type="scientific">Neolewinella xylanilytica</name>
    <dbReference type="NCBI Taxonomy" id="1514080"/>
    <lineage>
        <taxon>Bacteria</taxon>
        <taxon>Pseudomonadati</taxon>
        <taxon>Bacteroidota</taxon>
        <taxon>Saprospiria</taxon>
        <taxon>Saprospirales</taxon>
        <taxon>Lewinellaceae</taxon>
        <taxon>Neolewinella</taxon>
    </lineage>
</organism>
<dbReference type="Proteomes" id="UP000237662">
    <property type="component" value="Unassembled WGS sequence"/>
</dbReference>
<reference evidence="1 2" key="1">
    <citation type="submission" date="2018-02" db="EMBL/GenBank/DDBJ databases">
        <title>Genomic Encyclopedia of Archaeal and Bacterial Type Strains, Phase II (KMG-II): from individual species to whole genera.</title>
        <authorList>
            <person name="Goeker M."/>
        </authorList>
    </citation>
    <scope>NUCLEOTIDE SEQUENCE [LARGE SCALE GENOMIC DNA]</scope>
    <source>
        <strain evidence="1 2">DSM 29526</strain>
    </source>
</reference>
<comment type="caution">
    <text evidence="1">The sequence shown here is derived from an EMBL/GenBank/DDBJ whole genome shotgun (WGS) entry which is preliminary data.</text>
</comment>
<protein>
    <recommendedName>
        <fullName evidence="3">Outer membrane protein with beta-barrel domain</fullName>
    </recommendedName>
</protein>
<dbReference type="RefSeq" id="WP_146088686.1">
    <property type="nucleotide sequence ID" value="NZ_PTJC01000005.1"/>
</dbReference>
<accession>A0A2S6I860</accession>